<evidence type="ECO:0000313" key="2">
    <source>
        <dbReference type="EMBL" id="TYS56413.1"/>
    </source>
</evidence>
<dbReference type="InterPro" id="IPR011545">
    <property type="entry name" value="DEAD/DEAH_box_helicase_dom"/>
</dbReference>
<evidence type="ECO:0000259" key="1">
    <source>
        <dbReference type="Pfam" id="PF00270"/>
    </source>
</evidence>
<dbReference type="Gene3D" id="3.40.50.300">
    <property type="entry name" value="P-loop containing nucleotide triphosphate hydrolases"/>
    <property type="match status" value="1"/>
</dbReference>
<dbReference type="GO" id="GO:0003676">
    <property type="term" value="F:nucleic acid binding"/>
    <property type="evidence" value="ECO:0007669"/>
    <property type="project" value="InterPro"/>
</dbReference>
<protein>
    <recommendedName>
        <fullName evidence="1">DEAD/DEAH-box helicase domain-containing protein</fullName>
    </recommendedName>
</protein>
<proteinExistence type="predicted"/>
<gene>
    <name evidence="2" type="ORF">FZC83_02225</name>
</gene>
<comment type="caution">
    <text evidence="2">The sequence shown here is derived from an EMBL/GenBank/DDBJ whole genome shotgun (WGS) entry which is preliminary data.</text>
</comment>
<dbReference type="Proteomes" id="UP000322997">
    <property type="component" value="Unassembled WGS sequence"/>
</dbReference>
<dbReference type="AlphaFoldDB" id="A0A5D4RYE6"/>
<dbReference type="GO" id="GO:0005524">
    <property type="term" value="F:ATP binding"/>
    <property type="evidence" value="ECO:0007669"/>
    <property type="project" value="InterPro"/>
</dbReference>
<organism evidence="2 3">
    <name type="scientific">Rossellomorea marisflavi</name>
    <dbReference type="NCBI Taxonomy" id="189381"/>
    <lineage>
        <taxon>Bacteria</taxon>
        <taxon>Bacillati</taxon>
        <taxon>Bacillota</taxon>
        <taxon>Bacilli</taxon>
        <taxon>Bacillales</taxon>
        <taxon>Bacillaceae</taxon>
        <taxon>Rossellomorea</taxon>
    </lineage>
</organism>
<sequence>MSNEQTDQRINDLFSTLPHSHARNINREAFDDIGKVLLSFHDRSNHSDIREVCAASMGHGKSTVLISYLKWITKQSRKQPVLIATREKHLANEIYKEISKVNQKSIININADNKAMYEDDLHKYQIVIIQHSRLKNLALGYGNKTKYSMYGKGKKVTERLLIIDEKPDFYDSAIFDINNHHNVLEWFEDLAEPLEKTPVQLQRIKSYIIFLLSNQLSENYTDVTTSLLTGYSETIATKNMNTLLNEMGKHLSNLHKFDSLNKMKHFKNLLHEDGYGRIDDYNYKKQGRKIIVSKIVDYSLLGMNYLIFDGTCIANAIQYTKVGINKVHSLPNRNDYSRLTYQIDEINTTKYSRSKKGESVQSTITKRIKELRKQHKDIFILPMKDEISTYIAEGAILPEDEHSYIDNPTHNVKGINLLNTVGKNVLKDKKALYLTSLPKKNADYYKCIAIALFHDEVNLMMNDETNNYNWFRDDRLEQVYRGDLYAELLQIIHRTALRKINGNDHITIYVAYNEDAEKHTQESYTYVPIGLNLNSKFFKKKANLPEPHRLVNMKSYGRDKKMEEFANQVKSSLKKNKLESITVNKVSSSFSNYVRSHWKKQRENITLELEAHGVMIYVDELDKRKSKKVKLI</sequence>
<reference evidence="2 3" key="1">
    <citation type="submission" date="2019-08" db="EMBL/GenBank/DDBJ databases">
        <title>Bacillus genomes from the desert of Cuatro Cienegas, Coahuila.</title>
        <authorList>
            <person name="Olmedo-Alvarez G."/>
        </authorList>
    </citation>
    <scope>NUCLEOTIDE SEQUENCE [LARGE SCALE GENOMIC DNA]</scope>
    <source>
        <strain evidence="2 3">CH108_3D</strain>
    </source>
</reference>
<dbReference type="SUPFAM" id="SSF52540">
    <property type="entry name" value="P-loop containing nucleoside triphosphate hydrolases"/>
    <property type="match status" value="1"/>
</dbReference>
<feature type="domain" description="DEAD/DEAH-box helicase" evidence="1">
    <location>
        <begin position="52"/>
        <end position="169"/>
    </location>
</feature>
<dbReference type="Pfam" id="PF00270">
    <property type="entry name" value="DEAD"/>
    <property type="match status" value="1"/>
</dbReference>
<dbReference type="InterPro" id="IPR027417">
    <property type="entry name" value="P-loop_NTPase"/>
</dbReference>
<accession>A0A5D4RYE6</accession>
<dbReference type="RefSeq" id="WP_148984447.1">
    <property type="nucleotide sequence ID" value="NZ_JBNILK010000001.1"/>
</dbReference>
<name>A0A5D4RYE6_9BACI</name>
<dbReference type="EMBL" id="VTEQ01000001">
    <property type="protein sequence ID" value="TYS56413.1"/>
    <property type="molecule type" value="Genomic_DNA"/>
</dbReference>
<evidence type="ECO:0000313" key="3">
    <source>
        <dbReference type="Proteomes" id="UP000322997"/>
    </source>
</evidence>